<dbReference type="GO" id="GO:0046872">
    <property type="term" value="F:metal ion binding"/>
    <property type="evidence" value="ECO:0007669"/>
    <property type="project" value="UniProtKB-KW"/>
</dbReference>
<gene>
    <name evidence="14" type="ORF">LSAA_6237</name>
</gene>
<dbReference type="InterPro" id="IPR000719">
    <property type="entry name" value="Prot_kinase_dom"/>
</dbReference>
<evidence type="ECO:0000256" key="1">
    <source>
        <dbReference type="ARBA" id="ARBA00004479"/>
    </source>
</evidence>
<keyword evidence="13" id="KW-0464">Manganese</keyword>
<evidence type="ECO:0000256" key="7">
    <source>
        <dbReference type="ARBA" id="ARBA00022741"/>
    </source>
</evidence>
<dbReference type="InterPro" id="IPR001005">
    <property type="entry name" value="SANT/Myb"/>
</dbReference>
<comment type="subcellular location">
    <subcellularLocation>
        <location evidence="1 13">Membrane</location>
        <topology evidence="1 13">Single-pass type I membrane protein</topology>
    </subcellularLocation>
</comment>
<evidence type="ECO:0000256" key="12">
    <source>
        <dbReference type="ARBA" id="ARBA00023170"/>
    </source>
</evidence>
<dbReference type="GO" id="GO:0017002">
    <property type="term" value="F:activin receptor activity"/>
    <property type="evidence" value="ECO:0007669"/>
    <property type="project" value="TreeGrafter"/>
</dbReference>
<proteinExistence type="inferred from homology"/>
<dbReference type="AlphaFoldDB" id="A0A7R8H4S6"/>
<evidence type="ECO:0000256" key="13">
    <source>
        <dbReference type="RuleBase" id="RU361271"/>
    </source>
</evidence>
<evidence type="ECO:0000256" key="4">
    <source>
        <dbReference type="ARBA" id="ARBA00022679"/>
    </source>
</evidence>
<dbReference type="InterPro" id="IPR008271">
    <property type="entry name" value="Ser/Thr_kinase_AS"/>
</dbReference>
<evidence type="ECO:0000256" key="2">
    <source>
        <dbReference type="ARBA" id="ARBA00009605"/>
    </source>
</evidence>
<evidence type="ECO:0000256" key="8">
    <source>
        <dbReference type="ARBA" id="ARBA00022777"/>
    </source>
</evidence>
<dbReference type="Proteomes" id="UP000675881">
    <property type="component" value="Chromosome 2"/>
</dbReference>
<keyword evidence="7 13" id="KW-0547">Nucleotide-binding</keyword>
<keyword evidence="15" id="KW-1185">Reference proteome</keyword>
<keyword evidence="12 13" id="KW-0675">Receptor</keyword>
<dbReference type="Gene3D" id="2.10.60.10">
    <property type="entry name" value="CD59"/>
    <property type="match status" value="1"/>
</dbReference>
<dbReference type="SUPFAM" id="SSF57302">
    <property type="entry name" value="Snake toxin-like"/>
    <property type="match status" value="1"/>
</dbReference>
<evidence type="ECO:0000256" key="5">
    <source>
        <dbReference type="ARBA" id="ARBA00022692"/>
    </source>
</evidence>
<dbReference type="InterPro" id="IPR011009">
    <property type="entry name" value="Kinase-like_dom_sf"/>
</dbReference>
<keyword evidence="4 13" id="KW-0808">Transferase</keyword>
<feature type="transmembrane region" description="Helical" evidence="13">
    <location>
        <begin position="282"/>
        <end position="307"/>
    </location>
</feature>
<dbReference type="CDD" id="cd00167">
    <property type="entry name" value="SANT"/>
    <property type="match status" value="1"/>
</dbReference>
<dbReference type="PANTHER" id="PTHR23255:SF98">
    <property type="entry name" value="SERINE_THREONINE-PROTEIN KINASE RECEPTOR"/>
    <property type="match status" value="1"/>
</dbReference>
<keyword evidence="8 13" id="KW-0418">Kinase</keyword>
<evidence type="ECO:0000313" key="14">
    <source>
        <dbReference type="EMBL" id="CAF2865986.1"/>
    </source>
</evidence>
<dbReference type="InterPro" id="IPR045860">
    <property type="entry name" value="Snake_toxin-like_sf"/>
</dbReference>
<dbReference type="Pfam" id="PF00069">
    <property type="entry name" value="Pkinase"/>
    <property type="match status" value="1"/>
</dbReference>
<dbReference type="PANTHER" id="PTHR23255">
    <property type="entry name" value="TRANSFORMING GROWTH FACTOR-BETA RECEPTOR TYPE I AND II"/>
    <property type="match status" value="1"/>
</dbReference>
<dbReference type="Gene3D" id="3.30.200.20">
    <property type="entry name" value="Phosphorylase Kinase, domain 1"/>
    <property type="match status" value="1"/>
</dbReference>
<name>A0A7R8H4S6_LEPSM</name>
<dbReference type="GO" id="GO:0005524">
    <property type="term" value="F:ATP binding"/>
    <property type="evidence" value="ECO:0007669"/>
    <property type="project" value="UniProtKB-UniRule"/>
</dbReference>
<evidence type="ECO:0000256" key="9">
    <source>
        <dbReference type="ARBA" id="ARBA00022840"/>
    </source>
</evidence>
<comment type="catalytic activity">
    <reaction evidence="13">
        <text>L-threonyl-[receptor-protein] + ATP = O-phospho-L-threonyl-[receptor-protein] + ADP + H(+)</text>
        <dbReference type="Rhea" id="RHEA:44880"/>
        <dbReference type="Rhea" id="RHEA-COMP:11024"/>
        <dbReference type="Rhea" id="RHEA-COMP:11025"/>
        <dbReference type="ChEBI" id="CHEBI:15378"/>
        <dbReference type="ChEBI" id="CHEBI:30013"/>
        <dbReference type="ChEBI" id="CHEBI:30616"/>
        <dbReference type="ChEBI" id="CHEBI:61977"/>
        <dbReference type="ChEBI" id="CHEBI:456216"/>
        <dbReference type="EC" id="2.7.11.30"/>
    </reaction>
</comment>
<dbReference type="PROSITE" id="PS00108">
    <property type="entry name" value="PROTEIN_KINASE_ST"/>
    <property type="match status" value="1"/>
</dbReference>
<dbReference type="EC" id="2.7.11.30" evidence="13"/>
<keyword evidence="6" id="KW-0732">Signal</keyword>
<evidence type="ECO:0000256" key="3">
    <source>
        <dbReference type="ARBA" id="ARBA00022527"/>
    </source>
</evidence>
<sequence>MNNSNKVGEIFTSAGSAFLALGDLTKQLSSSQSNSSSGVAKWTEEEEVDMLQKAVNAFAEDLEKISKTIKLRTVQQIKGALKKKAYDEAGLSPTTSLSSSDANVTLNMLNAGDNEVDVEELESRLDFDQDEVLTHKRPIHSTNIDAEREGTSIPVEMISKKKKYDLGNVSGDPEHCRGREKCLAQHVCYVVWNNVSSGGGWDEHESGVDVLMMGCFETSSETCNSNSCVGSRMEPSTIFCCCNGASNCNSEFEWDPTPVVRTPSLSQRPPTSPTPDSGNLPYLAILYITLPILVIVSLLAAAAFFLYKQKKEAEFSSLSTGSDLESPERNPPPTPQLSNRPIELLEVKARGRYGSVWKGISMGKVVAVKIFPLQDKQSWYAEQAIYNLPRMSHENILQFLGVEKRGEGLIQEFWLTTTFHEQGSLCDYLKSNTVSWEVLCRIAESMARGLTHLHEEIPGLKSGTLSSKPAIAHRDFKSKNVLIKSDMTACIGDFGLALVFEPGKSCGDTHGQVGTRRYMAPEVLEGAINFSRDAFFTYRYVCMWFSSLGIAEANHPSLEEMQELVCIRKIRPKILSAWRTHPGLNSLCDTIEECWDHDAEARLSSSCVTERIKTTQSYSMQNSCLENDMDSSSTPFLPVVANSKVDD</sequence>
<dbReference type="PROSITE" id="PS50011">
    <property type="entry name" value="PROTEIN_KINASE_DOM"/>
    <property type="match status" value="1"/>
</dbReference>
<protein>
    <recommendedName>
        <fullName evidence="13">Serine/threonine-protein kinase receptor</fullName>
        <ecNumber evidence="13">2.7.11.30</ecNumber>
    </recommendedName>
</protein>
<dbReference type="GO" id="GO:0048179">
    <property type="term" value="C:activin receptor complex"/>
    <property type="evidence" value="ECO:0007669"/>
    <property type="project" value="TreeGrafter"/>
</dbReference>
<keyword evidence="13" id="KW-0460">Magnesium</keyword>
<keyword evidence="10 13" id="KW-1133">Transmembrane helix</keyword>
<dbReference type="SUPFAM" id="SSF56112">
    <property type="entry name" value="Protein kinase-like (PK-like)"/>
    <property type="match status" value="1"/>
</dbReference>
<keyword evidence="11 13" id="KW-0472">Membrane</keyword>
<dbReference type="PRINTS" id="PR00653">
    <property type="entry name" value="ACTIVIN2R"/>
</dbReference>
<keyword evidence="5 13" id="KW-0812">Transmembrane</keyword>
<dbReference type="InterPro" id="IPR000333">
    <property type="entry name" value="TGFB_receptor"/>
</dbReference>
<keyword evidence="13" id="KW-0479">Metal-binding</keyword>
<evidence type="ECO:0000256" key="10">
    <source>
        <dbReference type="ARBA" id="ARBA00022989"/>
    </source>
</evidence>
<dbReference type="FunFam" id="3.30.200.20:FF:000094">
    <property type="entry name" value="Serine/threonine-protein kinase receptor"/>
    <property type="match status" value="1"/>
</dbReference>
<reference evidence="14" key="1">
    <citation type="submission" date="2021-02" db="EMBL/GenBank/DDBJ databases">
        <authorList>
            <person name="Bekaert M."/>
        </authorList>
    </citation>
    <scope>NUCLEOTIDE SEQUENCE</scope>
    <source>
        <strain evidence="14">IoA-00</strain>
    </source>
</reference>
<dbReference type="Gene3D" id="1.10.510.10">
    <property type="entry name" value="Transferase(Phosphotransferase) domain 1"/>
    <property type="match status" value="1"/>
</dbReference>
<dbReference type="GO" id="GO:0071363">
    <property type="term" value="P:cellular response to growth factor stimulus"/>
    <property type="evidence" value="ECO:0007669"/>
    <property type="project" value="TreeGrafter"/>
</dbReference>
<accession>A0A7R8H4S6</accession>
<evidence type="ECO:0000256" key="6">
    <source>
        <dbReference type="ARBA" id="ARBA00022729"/>
    </source>
</evidence>
<evidence type="ECO:0000313" key="15">
    <source>
        <dbReference type="Proteomes" id="UP000675881"/>
    </source>
</evidence>
<dbReference type="OrthoDB" id="10021571at2759"/>
<keyword evidence="9 13" id="KW-0067">ATP-binding</keyword>
<dbReference type="EMBL" id="HG994581">
    <property type="protein sequence ID" value="CAF2865986.1"/>
    <property type="molecule type" value="Genomic_DNA"/>
</dbReference>
<organism evidence="14 15">
    <name type="scientific">Lepeophtheirus salmonis</name>
    <name type="common">Salmon louse</name>
    <name type="synonym">Caligus salmonis</name>
    <dbReference type="NCBI Taxonomy" id="72036"/>
    <lineage>
        <taxon>Eukaryota</taxon>
        <taxon>Metazoa</taxon>
        <taxon>Ecdysozoa</taxon>
        <taxon>Arthropoda</taxon>
        <taxon>Crustacea</taxon>
        <taxon>Multicrustacea</taxon>
        <taxon>Hexanauplia</taxon>
        <taxon>Copepoda</taxon>
        <taxon>Siphonostomatoida</taxon>
        <taxon>Caligidae</taxon>
        <taxon>Lepeophtheirus</taxon>
    </lineage>
</organism>
<dbReference type="GO" id="GO:0048185">
    <property type="term" value="F:activin binding"/>
    <property type="evidence" value="ECO:0007669"/>
    <property type="project" value="TreeGrafter"/>
</dbReference>
<comment type="similarity">
    <text evidence="2 13">Belongs to the protein kinase superfamily. TKL Ser/Thr protein kinase family. TGFB receptor subfamily.</text>
</comment>
<keyword evidence="3 13" id="KW-0723">Serine/threonine-protein kinase</keyword>
<comment type="cofactor">
    <cofactor evidence="13">
        <name>Mg(2+)</name>
        <dbReference type="ChEBI" id="CHEBI:18420"/>
    </cofactor>
    <cofactor evidence="13">
        <name>Mn(2+)</name>
        <dbReference type="ChEBI" id="CHEBI:29035"/>
    </cofactor>
</comment>
<evidence type="ECO:0000256" key="11">
    <source>
        <dbReference type="ARBA" id="ARBA00023136"/>
    </source>
</evidence>